<dbReference type="OrthoDB" id="6431883at2759"/>
<comment type="caution">
    <text evidence="1">The sequence shown here is derived from an EMBL/GenBank/DDBJ whole genome shotgun (WGS) entry which is preliminary data.</text>
</comment>
<dbReference type="PANTHER" id="PTHR45913">
    <property type="entry name" value="EPM2A-INTERACTING PROTEIN 1"/>
    <property type="match status" value="1"/>
</dbReference>
<proteinExistence type="predicted"/>
<sequence>MSAQNNRKYFSDYRIFNLEWENDYFLVQNKSGMICLICRSNISIIKKCNAEKHYKLHLNNQITKLEGDDKKKKVETLKNQLKN</sequence>
<keyword evidence="2" id="KW-1185">Reference proteome</keyword>
<dbReference type="Proteomes" id="UP000078046">
    <property type="component" value="Unassembled WGS sequence"/>
</dbReference>
<evidence type="ECO:0000313" key="1">
    <source>
        <dbReference type="EMBL" id="OAF71169.1"/>
    </source>
</evidence>
<dbReference type="PANTHER" id="PTHR45913:SF5">
    <property type="entry name" value="GENERAL TRANSCRIPTION FACTOR II-I REPEAT DOMAIN-CONTAINING PROTEIN 2A-LIKE PROTEIN"/>
    <property type="match status" value="1"/>
</dbReference>
<reference evidence="1 2" key="1">
    <citation type="submission" date="2016-04" db="EMBL/GenBank/DDBJ databases">
        <title>The genome of Intoshia linei affirms orthonectids as highly simplified spiralians.</title>
        <authorList>
            <person name="Mikhailov K.V."/>
            <person name="Slusarev G.S."/>
            <person name="Nikitin M.A."/>
            <person name="Logacheva M.D."/>
            <person name="Penin A."/>
            <person name="Aleoshin V."/>
            <person name="Panchin Y.V."/>
        </authorList>
    </citation>
    <scope>NUCLEOTIDE SEQUENCE [LARGE SCALE GENOMIC DNA]</scope>
    <source>
        <strain evidence="1">Intl2013</strain>
        <tissue evidence="1">Whole animal</tissue>
    </source>
</reference>
<dbReference type="AlphaFoldDB" id="A0A177BA28"/>
<accession>A0A177BA28</accession>
<evidence type="ECO:0000313" key="2">
    <source>
        <dbReference type="Proteomes" id="UP000078046"/>
    </source>
</evidence>
<name>A0A177BA28_9BILA</name>
<protein>
    <submittedName>
        <fullName evidence="1">Uncharacterized protein</fullName>
    </submittedName>
</protein>
<organism evidence="1 2">
    <name type="scientific">Intoshia linei</name>
    <dbReference type="NCBI Taxonomy" id="1819745"/>
    <lineage>
        <taxon>Eukaryota</taxon>
        <taxon>Metazoa</taxon>
        <taxon>Spiralia</taxon>
        <taxon>Lophotrochozoa</taxon>
        <taxon>Mesozoa</taxon>
        <taxon>Orthonectida</taxon>
        <taxon>Rhopaluridae</taxon>
        <taxon>Intoshia</taxon>
    </lineage>
</organism>
<dbReference type="EMBL" id="LWCA01000074">
    <property type="protein sequence ID" value="OAF71169.1"/>
    <property type="molecule type" value="Genomic_DNA"/>
</dbReference>
<gene>
    <name evidence="1" type="ORF">A3Q56_01021</name>
</gene>